<dbReference type="AlphaFoldDB" id="A0A8T0GUE3"/>
<feature type="compositionally biased region" description="Polar residues" evidence="1">
    <location>
        <begin position="95"/>
        <end position="121"/>
    </location>
</feature>
<evidence type="ECO:0000256" key="1">
    <source>
        <dbReference type="SAM" id="MobiDB-lite"/>
    </source>
</evidence>
<feature type="compositionally biased region" description="Basic and acidic residues" evidence="1">
    <location>
        <begin position="27"/>
        <end position="36"/>
    </location>
</feature>
<feature type="compositionally biased region" description="Pro residues" evidence="1">
    <location>
        <begin position="77"/>
        <end position="93"/>
    </location>
</feature>
<feature type="region of interest" description="Disordered" evidence="1">
    <location>
        <begin position="66"/>
        <end position="121"/>
    </location>
</feature>
<name>A0A8T0GUE3_CERPU</name>
<dbReference type="EMBL" id="CM026430">
    <property type="protein sequence ID" value="KAG0562015.1"/>
    <property type="molecule type" value="Genomic_DNA"/>
</dbReference>
<comment type="caution">
    <text evidence="2">The sequence shown here is derived from an EMBL/GenBank/DDBJ whole genome shotgun (WGS) entry which is preliminary data.</text>
</comment>
<proteinExistence type="predicted"/>
<sequence length="121" mass="13235">MSSKPSVACKKTNSHSHSETPSIHPKSLLETKHKPPPELQNWASQRATPSTMAHALHYIQNLGLRFQAPPGSTSTPIVPPEAPPSATGFPPPDRSSGQSTDRPIHSWPSSNSKLHMFTWQQ</sequence>
<keyword evidence="3" id="KW-1185">Reference proteome</keyword>
<reference evidence="2" key="1">
    <citation type="submission" date="2020-06" db="EMBL/GenBank/DDBJ databases">
        <title>WGS assembly of Ceratodon purpureus strain R40.</title>
        <authorList>
            <person name="Carey S.B."/>
            <person name="Jenkins J."/>
            <person name="Shu S."/>
            <person name="Lovell J.T."/>
            <person name="Sreedasyam A."/>
            <person name="Maumus F."/>
            <person name="Tiley G.P."/>
            <person name="Fernandez-Pozo N."/>
            <person name="Barry K."/>
            <person name="Chen C."/>
            <person name="Wang M."/>
            <person name="Lipzen A."/>
            <person name="Daum C."/>
            <person name="Saski C.A."/>
            <person name="Payton A.C."/>
            <person name="Mcbreen J.C."/>
            <person name="Conrad R.E."/>
            <person name="Kollar L.M."/>
            <person name="Olsson S."/>
            <person name="Huttunen S."/>
            <person name="Landis J.B."/>
            <person name="Wickett N.J."/>
            <person name="Johnson M.G."/>
            <person name="Rensing S.A."/>
            <person name="Grimwood J."/>
            <person name="Schmutz J."/>
            <person name="Mcdaniel S.F."/>
        </authorList>
    </citation>
    <scope>NUCLEOTIDE SEQUENCE</scope>
    <source>
        <strain evidence="2">R40</strain>
    </source>
</reference>
<evidence type="ECO:0000313" key="2">
    <source>
        <dbReference type="EMBL" id="KAG0562015.1"/>
    </source>
</evidence>
<protein>
    <submittedName>
        <fullName evidence="2">Uncharacterized protein</fullName>
    </submittedName>
</protein>
<evidence type="ECO:0000313" key="3">
    <source>
        <dbReference type="Proteomes" id="UP000822688"/>
    </source>
</evidence>
<organism evidence="2 3">
    <name type="scientific">Ceratodon purpureus</name>
    <name type="common">Fire moss</name>
    <name type="synonym">Dicranum purpureum</name>
    <dbReference type="NCBI Taxonomy" id="3225"/>
    <lineage>
        <taxon>Eukaryota</taxon>
        <taxon>Viridiplantae</taxon>
        <taxon>Streptophyta</taxon>
        <taxon>Embryophyta</taxon>
        <taxon>Bryophyta</taxon>
        <taxon>Bryophytina</taxon>
        <taxon>Bryopsida</taxon>
        <taxon>Dicranidae</taxon>
        <taxon>Pseudoditrichales</taxon>
        <taxon>Ditrichaceae</taxon>
        <taxon>Ceratodon</taxon>
    </lineage>
</organism>
<dbReference type="Proteomes" id="UP000822688">
    <property type="component" value="Chromosome 9"/>
</dbReference>
<feature type="region of interest" description="Disordered" evidence="1">
    <location>
        <begin position="1"/>
        <end position="42"/>
    </location>
</feature>
<gene>
    <name evidence="2" type="ORF">KC19_9G110700</name>
</gene>
<accession>A0A8T0GUE3</accession>